<evidence type="ECO:0000256" key="9">
    <source>
        <dbReference type="SAM" id="Phobius"/>
    </source>
</evidence>
<dbReference type="EMBL" id="SHKR01000013">
    <property type="protein sequence ID" value="RZU13837.1"/>
    <property type="molecule type" value="Genomic_DNA"/>
</dbReference>
<evidence type="ECO:0000256" key="8">
    <source>
        <dbReference type="ARBA" id="ARBA00023012"/>
    </source>
</evidence>
<comment type="caution">
    <text evidence="11">The sequence shown here is derived from an EMBL/GenBank/DDBJ whole genome shotgun (WGS) entry which is preliminary data.</text>
</comment>
<dbReference type="GO" id="GO:0046983">
    <property type="term" value="F:protein dimerization activity"/>
    <property type="evidence" value="ECO:0007669"/>
    <property type="project" value="InterPro"/>
</dbReference>
<evidence type="ECO:0000256" key="6">
    <source>
        <dbReference type="ARBA" id="ARBA00022777"/>
    </source>
</evidence>
<gene>
    <name evidence="11" type="ORF">EV645_4691</name>
</gene>
<keyword evidence="12" id="KW-1185">Reference proteome</keyword>
<reference evidence="11 12" key="1">
    <citation type="journal article" date="2015" name="Stand. Genomic Sci.">
        <title>Genomic Encyclopedia of Bacterial and Archaeal Type Strains, Phase III: the genomes of soil and plant-associated and newly described type strains.</title>
        <authorList>
            <person name="Whitman W.B."/>
            <person name="Woyke T."/>
            <person name="Klenk H.P."/>
            <person name="Zhou Y."/>
            <person name="Lilburn T.G."/>
            <person name="Beck B.J."/>
            <person name="De Vos P."/>
            <person name="Vandamme P."/>
            <person name="Eisen J.A."/>
            <person name="Garrity G."/>
            <person name="Hugenholtz P."/>
            <person name="Kyrpides N.C."/>
        </authorList>
    </citation>
    <scope>NUCLEOTIDE SEQUENCE [LARGE SCALE GENOMIC DNA]</scope>
    <source>
        <strain evidence="11 12">VKM Ac-2540</strain>
    </source>
</reference>
<dbReference type="AlphaFoldDB" id="A0A4Q7WTW3"/>
<dbReference type="SMART" id="SM00387">
    <property type="entry name" value="HATPase_c"/>
    <property type="match status" value="1"/>
</dbReference>
<feature type="transmembrane region" description="Helical" evidence="9">
    <location>
        <begin position="49"/>
        <end position="67"/>
    </location>
</feature>
<keyword evidence="9" id="KW-0472">Membrane</keyword>
<evidence type="ECO:0000256" key="4">
    <source>
        <dbReference type="ARBA" id="ARBA00022679"/>
    </source>
</evidence>
<keyword evidence="7" id="KW-0067">ATP-binding</keyword>
<dbReference type="Gene3D" id="3.30.565.10">
    <property type="entry name" value="Histidine kinase-like ATPase, C-terminal domain"/>
    <property type="match status" value="1"/>
</dbReference>
<name>A0A4Q7WTW3_9ACTN</name>
<dbReference type="PANTHER" id="PTHR24421:SF10">
    <property type="entry name" value="NITRATE_NITRITE SENSOR PROTEIN NARQ"/>
    <property type="match status" value="1"/>
</dbReference>
<keyword evidence="9" id="KW-0812">Transmembrane</keyword>
<feature type="transmembrane region" description="Helical" evidence="9">
    <location>
        <begin position="123"/>
        <end position="141"/>
    </location>
</feature>
<dbReference type="InterPro" id="IPR011712">
    <property type="entry name" value="Sig_transdc_His_kin_sub3_dim/P"/>
</dbReference>
<feature type="transmembrane region" description="Helical" evidence="9">
    <location>
        <begin position="74"/>
        <end position="92"/>
    </location>
</feature>
<keyword evidence="9" id="KW-1133">Transmembrane helix</keyword>
<dbReference type="Pfam" id="PF07730">
    <property type="entry name" value="HisKA_3"/>
    <property type="match status" value="1"/>
</dbReference>
<dbReference type="EC" id="2.7.13.3" evidence="2"/>
<feature type="transmembrane region" description="Helical" evidence="9">
    <location>
        <begin position="24"/>
        <end position="43"/>
    </location>
</feature>
<dbReference type="GO" id="GO:0016020">
    <property type="term" value="C:membrane"/>
    <property type="evidence" value="ECO:0007669"/>
    <property type="project" value="InterPro"/>
</dbReference>
<accession>A0A4Q7WTW3</accession>
<evidence type="ECO:0000256" key="2">
    <source>
        <dbReference type="ARBA" id="ARBA00012438"/>
    </source>
</evidence>
<dbReference type="InterPro" id="IPR003594">
    <property type="entry name" value="HATPase_dom"/>
</dbReference>
<keyword evidence="3" id="KW-0597">Phosphoprotein</keyword>
<evidence type="ECO:0000313" key="12">
    <source>
        <dbReference type="Proteomes" id="UP000292027"/>
    </source>
</evidence>
<dbReference type="Proteomes" id="UP000292027">
    <property type="component" value="Unassembled WGS sequence"/>
</dbReference>
<dbReference type="Pfam" id="PF02518">
    <property type="entry name" value="HATPase_c"/>
    <property type="match status" value="1"/>
</dbReference>
<dbReference type="InterPro" id="IPR036890">
    <property type="entry name" value="HATPase_C_sf"/>
</dbReference>
<dbReference type="Gene3D" id="1.20.5.1930">
    <property type="match status" value="1"/>
</dbReference>
<evidence type="ECO:0000313" key="11">
    <source>
        <dbReference type="EMBL" id="RZU13837.1"/>
    </source>
</evidence>
<dbReference type="GO" id="GO:0005524">
    <property type="term" value="F:ATP binding"/>
    <property type="evidence" value="ECO:0007669"/>
    <property type="project" value="UniProtKB-KW"/>
</dbReference>
<keyword evidence="8" id="KW-0902">Two-component regulatory system</keyword>
<evidence type="ECO:0000256" key="3">
    <source>
        <dbReference type="ARBA" id="ARBA00022553"/>
    </source>
</evidence>
<evidence type="ECO:0000256" key="7">
    <source>
        <dbReference type="ARBA" id="ARBA00022840"/>
    </source>
</evidence>
<feature type="transmembrane region" description="Helical" evidence="9">
    <location>
        <begin position="147"/>
        <end position="168"/>
    </location>
</feature>
<sequence>MGMVRNALRSLLAEPRAPDPPRRVWRDWVLVAGLLTAVVLEGVLREDVVWRPVALVLAVATVCALLWRRTHPLAVVAAAFGALIVVNIGTLISGDATFGLYSMICVVLLPYSLVRWGSGREILIGLAFILVALVLGLISDFTGYGEAAAGSMFLLFPAAVGAAVRYWWSARVRELDQVRLREREQLARELHDTVAHHVSAIVIRAQAGRAVAATRPEAAVDALAIIEAEGTRTLAEMRTMVGVLRDDGTAALAPQPGVADLERLARSVGERPRVEVEVSGDLDDLGPAVGAAIYRIAQESITNAVRHARQATRIDVRLTSYDDSVRLTVRDDGEATSAPRNSFGYGLVGMTERATLLGGTFAAGPDADRGWSVDVVLPRTAVGR</sequence>
<feature type="transmembrane region" description="Helical" evidence="9">
    <location>
        <begin position="98"/>
        <end position="116"/>
    </location>
</feature>
<evidence type="ECO:0000256" key="1">
    <source>
        <dbReference type="ARBA" id="ARBA00000085"/>
    </source>
</evidence>
<dbReference type="CDD" id="cd16917">
    <property type="entry name" value="HATPase_UhpB-NarQ-NarX-like"/>
    <property type="match status" value="1"/>
</dbReference>
<evidence type="ECO:0000259" key="10">
    <source>
        <dbReference type="SMART" id="SM00387"/>
    </source>
</evidence>
<dbReference type="InterPro" id="IPR050482">
    <property type="entry name" value="Sensor_HK_TwoCompSys"/>
</dbReference>
<keyword evidence="6 11" id="KW-0418">Kinase</keyword>
<dbReference type="SUPFAM" id="SSF55874">
    <property type="entry name" value="ATPase domain of HSP90 chaperone/DNA topoisomerase II/histidine kinase"/>
    <property type="match status" value="1"/>
</dbReference>
<dbReference type="PANTHER" id="PTHR24421">
    <property type="entry name" value="NITRATE/NITRITE SENSOR PROTEIN NARX-RELATED"/>
    <property type="match status" value="1"/>
</dbReference>
<evidence type="ECO:0000256" key="5">
    <source>
        <dbReference type="ARBA" id="ARBA00022741"/>
    </source>
</evidence>
<keyword evidence="4" id="KW-0808">Transferase</keyword>
<proteinExistence type="predicted"/>
<organism evidence="11 12">
    <name type="scientific">Kribbella rubisoli</name>
    <dbReference type="NCBI Taxonomy" id="3075929"/>
    <lineage>
        <taxon>Bacteria</taxon>
        <taxon>Bacillati</taxon>
        <taxon>Actinomycetota</taxon>
        <taxon>Actinomycetes</taxon>
        <taxon>Propionibacteriales</taxon>
        <taxon>Kribbellaceae</taxon>
        <taxon>Kribbella</taxon>
    </lineage>
</organism>
<dbReference type="GO" id="GO:0000155">
    <property type="term" value="F:phosphorelay sensor kinase activity"/>
    <property type="evidence" value="ECO:0007669"/>
    <property type="project" value="InterPro"/>
</dbReference>
<comment type="catalytic activity">
    <reaction evidence="1">
        <text>ATP + protein L-histidine = ADP + protein N-phospho-L-histidine.</text>
        <dbReference type="EC" id="2.7.13.3"/>
    </reaction>
</comment>
<keyword evidence="5" id="KW-0547">Nucleotide-binding</keyword>
<protein>
    <recommendedName>
        <fullName evidence="2">histidine kinase</fullName>
        <ecNumber evidence="2">2.7.13.3</ecNumber>
    </recommendedName>
</protein>
<feature type="domain" description="Histidine kinase/HSP90-like ATPase" evidence="10">
    <location>
        <begin position="288"/>
        <end position="381"/>
    </location>
</feature>